<dbReference type="AlphaFoldDB" id="A0A3D9HBX0"/>
<keyword evidence="3" id="KW-1185">Reference proteome</keyword>
<dbReference type="SUPFAM" id="SSF100950">
    <property type="entry name" value="NagB/RpiA/CoA transferase-like"/>
    <property type="match status" value="1"/>
</dbReference>
<dbReference type="RefSeq" id="WP_181897567.1">
    <property type="nucleotide sequence ID" value="NZ_QRDV01000001.1"/>
</dbReference>
<dbReference type="InterPro" id="IPR003741">
    <property type="entry name" value="LUD_dom"/>
</dbReference>
<protein>
    <submittedName>
        <fullName evidence="2">L-lactate dehydrogenase complex protein LldG</fullName>
    </submittedName>
</protein>
<dbReference type="EMBL" id="QRDV01000001">
    <property type="protein sequence ID" value="RED46947.1"/>
    <property type="molecule type" value="Genomic_DNA"/>
</dbReference>
<evidence type="ECO:0000313" key="3">
    <source>
        <dbReference type="Proteomes" id="UP000256980"/>
    </source>
</evidence>
<evidence type="ECO:0000259" key="1">
    <source>
        <dbReference type="Pfam" id="PF02589"/>
    </source>
</evidence>
<organism evidence="2 3">
    <name type="scientific">Winogradskyella eximia</name>
    <dbReference type="NCBI Taxonomy" id="262006"/>
    <lineage>
        <taxon>Bacteria</taxon>
        <taxon>Pseudomonadati</taxon>
        <taxon>Bacteroidota</taxon>
        <taxon>Flavobacteriia</taxon>
        <taxon>Flavobacteriales</taxon>
        <taxon>Flavobacteriaceae</taxon>
        <taxon>Winogradskyella</taxon>
    </lineage>
</organism>
<dbReference type="Gene3D" id="3.40.50.10420">
    <property type="entry name" value="NagB/RpiA/CoA transferase-like"/>
    <property type="match status" value="1"/>
</dbReference>
<proteinExistence type="predicted"/>
<dbReference type="PANTHER" id="PTHR43682:SF1">
    <property type="entry name" value="LACTATE UTILIZATION PROTEIN C"/>
    <property type="match status" value="1"/>
</dbReference>
<dbReference type="InterPro" id="IPR024185">
    <property type="entry name" value="FTHF_cligase-like_sf"/>
</dbReference>
<dbReference type="PANTHER" id="PTHR43682">
    <property type="entry name" value="LACTATE UTILIZATION PROTEIN C"/>
    <property type="match status" value="1"/>
</dbReference>
<dbReference type="Proteomes" id="UP000256980">
    <property type="component" value="Unassembled WGS sequence"/>
</dbReference>
<dbReference type="Pfam" id="PF02589">
    <property type="entry name" value="LUD_dom"/>
    <property type="match status" value="1"/>
</dbReference>
<name>A0A3D9HBX0_9FLAO</name>
<sequence length="195" mass="21521">MSSREHILSRAKANKPDLLELPNLDLNVFTDGRDLIKEFKTKIEVVGGNVVDVVTKENVISQVSSLFPNTKVNFSTLEGTQDFNTVSLEALNKPHELEDLDIMILESNIGVAENGALWLSDNQIPIRVLPFITKHLVLVLNKENIVPFMHQAYQKLSSNATDFGVFISGPSKTADIEQSLVIGAQGALSLTVFIY</sequence>
<reference evidence="2 3" key="1">
    <citation type="submission" date="2018-07" db="EMBL/GenBank/DDBJ databases">
        <title>Genomic Encyclopedia of Type Strains, Phase III (KMG-III): the genomes of soil and plant-associated and newly described type strains.</title>
        <authorList>
            <person name="Whitman W."/>
        </authorList>
    </citation>
    <scope>NUCLEOTIDE SEQUENCE [LARGE SCALE GENOMIC DNA]</scope>
    <source>
        <strain evidence="2 3">CECT 7946</strain>
    </source>
</reference>
<comment type="caution">
    <text evidence="2">The sequence shown here is derived from an EMBL/GenBank/DDBJ whole genome shotgun (WGS) entry which is preliminary data.</text>
</comment>
<evidence type="ECO:0000313" key="2">
    <source>
        <dbReference type="EMBL" id="RED46947.1"/>
    </source>
</evidence>
<dbReference type="InterPro" id="IPR037171">
    <property type="entry name" value="NagB/RpiA_transferase-like"/>
</dbReference>
<gene>
    <name evidence="2" type="ORF">DFQ10_101724</name>
</gene>
<accession>A0A3D9HBX0</accession>
<feature type="domain" description="LUD" evidence="1">
    <location>
        <begin position="94"/>
        <end position="194"/>
    </location>
</feature>